<keyword evidence="3" id="KW-1185">Reference proteome</keyword>
<evidence type="ECO:0000313" key="3">
    <source>
        <dbReference type="Proteomes" id="UP000658131"/>
    </source>
</evidence>
<reference evidence="2 3" key="1">
    <citation type="submission" date="2020-08" db="EMBL/GenBank/DDBJ databases">
        <title>Genome public.</title>
        <authorList>
            <person name="Liu C."/>
            <person name="Sun Q."/>
        </authorList>
    </citation>
    <scope>NUCLEOTIDE SEQUENCE [LARGE SCALE GENOMIC DNA]</scope>
    <source>
        <strain evidence="2 3">BX1</strain>
    </source>
</reference>
<proteinExistence type="predicted"/>
<feature type="transmembrane region" description="Helical" evidence="1">
    <location>
        <begin position="120"/>
        <end position="143"/>
    </location>
</feature>
<dbReference type="PANTHER" id="PTHR42867">
    <property type="entry name" value="MEMBRANE PROTEIN-RELATED"/>
    <property type="match status" value="1"/>
</dbReference>
<comment type="caution">
    <text evidence="2">The sequence shown here is derived from an EMBL/GenBank/DDBJ whole genome shotgun (WGS) entry which is preliminary data.</text>
</comment>
<gene>
    <name evidence="2" type="ORF">H8717_12210</name>
</gene>
<keyword evidence="1" id="KW-0812">Transmembrane</keyword>
<keyword evidence="1" id="KW-1133">Transmembrane helix</keyword>
<evidence type="ECO:0000313" key="2">
    <source>
        <dbReference type="EMBL" id="MBC8577167.1"/>
    </source>
</evidence>
<dbReference type="InterPro" id="IPR010787">
    <property type="entry name" value="DUF1385"/>
</dbReference>
<keyword evidence="1" id="KW-0472">Membrane</keyword>
<feature type="transmembrane region" description="Helical" evidence="1">
    <location>
        <begin position="214"/>
        <end position="235"/>
    </location>
</feature>
<feature type="transmembrane region" description="Helical" evidence="1">
    <location>
        <begin position="189"/>
        <end position="208"/>
    </location>
</feature>
<protein>
    <submittedName>
        <fullName evidence="2">DUF1385 domain-containing protein</fullName>
    </submittedName>
</protein>
<accession>A0ABR7NMX6</accession>
<evidence type="ECO:0000256" key="1">
    <source>
        <dbReference type="SAM" id="Phobius"/>
    </source>
</evidence>
<dbReference type="EMBL" id="JACRTB010000023">
    <property type="protein sequence ID" value="MBC8577167.1"/>
    <property type="molecule type" value="Genomic_DNA"/>
</dbReference>
<dbReference type="Proteomes" id="UP000658131">
    <property type="component" value="Unassembled WGS sequence"/>
</dbReference>
<dbReference type="PANTHER" id="PTHR42867:SF1">
    <property type="entry name" value="MEMBRANE PROTEIN-RELATED"/>
    <property type="match status" value="1"/>
</dbReference>
<feature type="transmembrane region" description="Helical" evidence="1">
    <location>
        <begin position="88"/>
        <end position="108"/>
    </location>
</feature>
<dbReference type="Pfam" id="PF07136">
    <property type="entry name" value="DUF1385"/>
    <property type="match status" value="1"/>
</dbReference>
<sequence>MMRGPRRMAMAVRKPDGSIDLSDWELPAERPWYKTTPIIRGVFNFIDSMKDSYKCLMKSADIAGLESEEPSGFEKKLLDLFGENLSKVFGGVAMVLGMALAILLFMVLPTLLIGQIRRVIVLPLLLSLIEAAVKIGIFILYLFAISRMSDIRRVFEYHGAEHKTIACYEAGDELTPENAAKYTRFHPRCGTSFILIVIIVSVLVFSLVSWDNLAVRIALKLICLPLVVGIAYEIIKLAGRYNNFCTRFISAPGLWLQRLTTREPDSTQLEIAIAAMKPCIPENQDEDRW</sequence>
<organism evidence="2 3">
    <name type="scientific">Yanshouia hominis</name>
    <dbReference type="NCBI Taxonomy" id="2763673"/>
    <lineage>
        <taxon>Bacteria</taxon>
        <taxon>Bacillati</taxon>
        <taxon>Bacillota</taxon>
        <taxon>Clostridia</taxon>
        <taxon>Eubacteriales</taxon>
        <taxon>Oscillospiraceae</taxon>
        <taxon>Yanshouia</taxon>
    </lineage>
</organism>
<name>A0ABR7NMX6_9FIRM</name>